<dbReference type="VEuPathDB" id="FungiDB:H310_11883"/>
<proteinExistence type="predicted"/>
<dbReference type="GeneID" id="20088933"/>
<reference evidence="3" key="1">
    <citation type="submission" date="2013-12" db="EMBL/GenBank/DDBJ databases">
        <title>The Genome Sequence of Aphanomyces invadans NJM9701.</title>
        <authorList>
            <consortium name="The Broad Institute Genomics Platform"/>
            <person name="Russ C."/>
            <person name="Tyler B."/>
            <person name="van West P."/>
            <person name="Dieguez-Uribeondo J."/>
            <person name="Young S.K."/>
            <person name="Zeng Q."/>
            <person name="Gargeya S."/>
            <person name="Fitzgerald M."/>
            <person name="Abouelleil A."/>
            <person name="Alvarado L."/>
            <person name="Chapman S.B."/>
            <person name="Gainer-Dewar J."/>
            <person name="Goldberg J."/>
            <person name="Griggs A."/>
            <person name="Gujja S."/>
            <person name="Hansen M."/>
            <person name="Howarth C."/>
            <person name="Imamovic A."/>
            <person name="Ireland A."/>
            <person name="Larimer J."/>
            <person name="McCowan C."/>
            <person name="Murphy C."/>
            <person name="Pearson M."/>
            <person name="Poon T.W."/>
            <person name="Priest M."/>
            <person name="Roberts A."/>
            <person name="Saif S."/>
            <person name="Shea T."/>
            <person name="Sykes S."/>
            <person name="Wortman J."/>
            <person name="Nusbaum C."/>
            <person name="Birren B."/>
        </authorList>
    </citation>
    <scope>NUCLEOTIDE SEQUENCE [LARGE SCALE GENOMIC DNA]</scope>
    <source>
        <strain evidence="3">NJM9701</strain>
    </source>
</reference>
<evidence type="ECO:0000313" key="3">
    <source>
        <dbReference type="EMBL" id="ETV94624.1"/>
    </source>
</evidence>
<evidence type="ECO:0000256" key="2">
    <source>
        <dbReference type="SAM" id="MobiDB-lite"/>
    </source>
</evidence>
<organism evidence="3">
    <name type="scientific">Aphanomyces invadans</name>
    <dbReference type="NCBI Taxonomy" id="157072"/>
    <lineage>
        <taxon>Eukaryota</taxon>
        <taxon>Sar</taxon>
        <taxon>Stramenopiles</taxon>
        <taxon>Oomycota</taxon>
        <taxon>Saprolegniomycetes</taxon>
        <taxon>Saprolegniales</taxon>
        <taxon>Verrucalvaceae</taxon>
        <taxon>Aphanomyces</taxon>
    </lineage>
</organism>
<dbReference type="OrthoDB" id="548159at2759"/>
<gene>
    <name evidence="3" type="ORF">H310_11883</name>
</gene>
<dbReference type="EMBL" id="KI913985">
    <property type="protein sequence ID" value="ETV94624.1"/>
    <property type="molecule type" value="Genomic_DNA"/>
</dbReference>
<feature type="compositionally biased region" description="Basic and acidic residues" evidence="2">
    <location>
        <begin position="1"/>
        <end position="13"/>
    </location>
</feature>
<feature type="coiled-coil region" evidence="1">
    <location>
        <begin position="75"/>
        <end position="155"/>
    </location>
</feature>
<dbReference type="RefSeq" id="XP_008876939.1">
    <property type="nucleotide sequence ID" value="XM_008878717.1"/>
</dbReference>
<sequence>MHEPTVILEREGLTRPIQSHSTPLPPSLVPLPPPQSPSISLLDMFKNYSPSFPADPVHALPNEANDQTPTDRAKCLSLESKVHEMETNKIELQSKCAALEMKLKALTVRLQESSTNHSMEVRSLEGEQARLKTQLQTKQAQMEALEDSHRLLRSQLLETQVSLREQSHANELHLRALRDEDMEQKRIVSTLEAKVDNLLARVAEKDRKIHSDGEALAAKLKELETLREQFHDLSAAHDALKDTQRQNSVEMERLRKECFKAQYELSHRRATETRPPQPPPPPAFLHQPLSPKLGEAMQPVETRRLPPPPPPPEKSKSLAEMGFGQFIRKPDELNSSTNVRNLLSYHHSPRSQDHVAPHRVDTNVSAPFATEMQTFQNDVVARRELEAQLLHWHIQKEQLQAEYTKLEQMGCRSIQARRRKSDIETSLNSVDRHINQLKFRLRS</sequence>
<feature type="coiled-coil region" evidence="1">
    <location>
        <begin position="188"/>
        <end position="243"/>
    </location>
</feature>
<keyword evidence="1" id="KW-0175">Coiled coil</keyword>
<name>A0A024TKT9_9STRA</name>
<feature type="region of interest" description="Disordered" evidence="2">
    <location>
        <begin position="1"/>
        <end position="31"/>
    </location>
</feature>
<evidence type="ECO:0000256" key="1">
    <source>
        <dbReference type="SAM" id="Coils"/>
    </source>
</evidence>
<dbReference type="AlphaFoldDB" id="A0A024TKT9"/>
<feature type="region of interest" description="Disordered" evidence="2">
    <location>
        <begin position="266"/>
        <end position="289"/>
    </location>
</feature>
<accession>A0A024TKT9</accession>
<protein>
    <submittedName>
        <fullName evidence="3">Uncharacterized protein</fullName>
    </submittedName>
</protein>